<dbReference type="SUPFAM" id="SSF103473">
    <property type="entry name" value="MFS general substrate transporter"/>
    <property type="match status" value="1"/>
</dbReference>
<dbReference type="InterPro" id="IPR005828">
    <property type="entry name" value="MFS_sugar_transport-like"/>
</dbReference>
<keyword evidence="8 10" id="KW-0472">Membrane</keyword>
<evidence type="ECO:0000256" key="9">
    <source>
        <dbReference type="SAM" id="MobiDB-lite"/>
    </source>
</evidence>
<feature type="transmembrane region" description="Helical" evidence="10">
    <location>
        <begin position="209"/>
        <end position="232"/>
    </location>
</feature>
<accession>A0AA42B0N2</accession>
<evidence type="ECO:0000313" key="12">
    <source>
        <dbReference type="EMBL" id="MCL7047142.1"/>
    </source>
</evidence>
<dbReference type="Proteomes" id="UP001177140">
    <property type="component" value="Unassembled WGS sequence"/>
</dbReference>
<evidence type="ECO:0000313" key="13">
    <source>
        <dbReference type="Proteomes" id="UP001177140"/>
    </source>
</evidence>
<dbReference type="InterPro" id="IPR036259">
    <property type="entry name" value="MFS_trans_sf"/>
</dbReference>
<keyword evidence="6" id="KW-0769">Symport</keyword>
<feature type="transmembrane region" description="Helical" evidence="10">
    <location>
        <begin position="443"/>
        <end position="462"/>
    </location>
</feature>
<feature type="transmembrane region" description="Helical" evidence="10">
    <location>
        <begin position="416"/>
        <end position="436"/>
    </location>
</feature>
<organism evidence="12 13">
    <name type="scientific">Papaver nudicaule</name>
    <name type="common">Iceland poppy</name>
    <dbReference type="NCBI Taxonomy" id="74823"/>
    <lineage>
        <taxon>Eukaryota</taxon>
        <taxon>Viridiplantae</taxon>
        <taxon>Streptophyta</taxon>
        <taxon>Embryophyta</taxon>
        <taxon>Tracheophyta</taxon>
        <taxon>Spermatophyta</taxon>
        <taxon>Magnoliopsida</taxon>
        <taxon>Ranunculales</taxon>
        <taxon>Papaveraceae</taxon>
        <taxon>Papaveroideae</taxon>
        <taxon>Papaver</taxon>
    </lineage>
</organism>
<dbReference type="InterPro" id="IPR020846">
    <property type="entry name" value="MFS_dom"/>
</dbReference>
<dbReference type="GO" id="GO:0016020">
    <property type="term" value="C:membrane"/>
    <property type="evidence" value="ECO:0007669"/>
    <property type="project" value="UniProtKB-SubCell"/>
</dbReference>
<evidence type="ECO:0000256" key="4">
    <source>
        <dbReference type="ARBA" id="ARBA00022597"/>
    </source>
</evidence>
<evidence type="ECO:0000256" key="5">
    <source>
        <dbReference type="ARBA" id="ARBA00022692"/>
    </source>
</evidence>
<feature type="transmembrane region" description="Helical" evidence="10">
    <location>
        <begin position="323"/>
        <end position="345"/>
    </location>
</feature>
<dbReference type="AlphaFoldDB" id="A0AA42B0N2"/>
<comment type="subcellular location">
    <subcellularLocation>
        <location evidence="1">Membrane</location>
        <topology evidence="1">Multi-pass membrane protein</topology>
    </subcellularLocation>
</comment>
<evidence type="ECO:0000256" key="2">
    <source>
        <dbReference type="ARBA" id="ARBA00010992"/>
    </source>
</evidence>
<gene>
    <name evidence="12" type="ORF">MKW94_016537</name>
</gene>
<feature type="transmembrane region" description="Helical" evidence="10">
    <location>
        <begin position="286"/>
        <end position="311"/>
    </location>
</feature>
<evidence type="ECO:0000256" key="8">
    <source>
        <dbReference type="ARBA" id="ARBA00023136"/>
    </source>
</evidence>
<keyword evidence="5 10" id="KW-0812">Transmembrane</keyword>
<evidence type="ECO:0000256" key="6">
    <source>
        <dbReference type="ARBA" id="ARBA00022847"/>
    </source>
</evidence>
<keyword evidence="13" id="KW-1185">Reference proteome</keyword>
<evidence type="ECO:0000259" key="11">
    <source>
        <dbReference type="PROSITE" id="PS50850"/>
    </source>
</evidence>
<evidence type="ECO:0000256" key="1">
    <source>
        <dbReference type="ARBA" id="ARBA00004141"/>
    </source>
</evidence>
<dbReference type="GO" id="GO:0015144">
    <property type="term" value="F:carbohydrate transmembrane transporter activity"/>
    <property type="evidence" value="ECO:0007669"/>
    <property type="project" value="InterPro"/>
</dbReference>
<keyword evidence="7 10" id="KW-1133">Transmembrane helix</keyword>
<comment type="similarity">
    <text evidence="2">Belongs to the major facilitator superfamily. Sugar transporter (TC 2.A.1.1) family.</text>
</comment>
<comment type="caution">
    <text evidence="12">The sequence shown here is derived from an EMBL/GenBank/DDBJ whole genome shotgun (WGS) entry which is preliminary data.</text>
</comment>
<protein>
    <recommendedName>
        <fullName evidence="11">Major facilitator superfamily (MFS) profile domain-containing protein</fullName>
    </recommendedName>
</protein>
<keyword evidence="4" id="KW-0762">Sugar transport</keyword>
<dbReference type="PANTHER" id="PTHR23500">
    <property type="entry name" value="SOLUTE CARRIER FAMILY 2, FACILITATED GLUCOSE TRANSPORTER"/>
    <property type="match status" value="1"/>
</dbReference>
<sequence>MRHKKGTGFTTTPNELHSAESKMRMTVEKPDENNKMSLIFLMACFIGMTSGFLIGYMTGVIGGMIFGTGYGNQFFSYAYKNDLDVYAMITSFVPAALYFYGSFGIAMRNREFRRLDMRRHMVLSGALVSMGSVVTVLATSEYVCQLGPNVFALGFGIMYQGAQVYMCEMGFAHRNYLGSLSVAFKMMIAVGIFVANLVNCCTNGIEGGWGWKVSIGIAAIPAATISVGAYLLPDTPIRKTAASTPPFHGTNDNDVYVLLKDLFAAHEASKSAKGCDVMSQTQNRPYCLTAIALPLFQQLTGMNVMVMYAPYLFQVIGFRTGAALTYTAVIGAVNVAATVIGLISVSRGCRRSFLIAGGVQLCLGGTAAYDYFIIATTCICVSGFAWSWGPLGWMFLSSDDILLFYPSEVRSCGQNLASKVHWIVSSFMTFVFPFVFRLYKLYVLYLFTFFVVVMTLLAYYFMPDTNQILVEEDVSRVWKQHWFWRRYFVDLDDDLMV</sequence>
<dbReference type="PANTHER" id="PTHR23500:SF574">
    <property type="entry name" value="SUGAR TRANSPORT PROTEIN 1"/>
    <property type="match status" value="1"/>
</dbReference>
<feature type="transmembrane region" description="Helical" evidence="10">
    <location>
        <begin position="146"/>
        <end position="165"/>
    </location>
</feature>
<dbReference type="EMBL" id="JAJJMA010289817">
    <property type="protein sequence ID" value="MCL7047142.1"/>
    <property type="molecule type" value="Genomic_DNA"/>
</dbReference>
<feature type="transmembrane region" description="Helical" evidence="10">
    <location>
        <begin position="38"/>
        <end position="65"/>
    </location>
</feature>
<evidence type="ECO:0000256" key="3">
    <source>
        <dbReference type="ARBA" id="ARBA00022448"/>
    </source>
</evidence>
<dbReference type="InterPro" id="IPR045262">
    <property type="entry name" value="STP/PLT_plant"/>
</dbReference>
<proteinExistence type="inferred from homology"/>
<dbReference type="Pfam" id="PF00083">
    <property type="entry name" value="Sugar_tr"/>
    <property type="match status" value="1"/>
</dbReference>
<evidence type="ECO:0000256" key="10">
    <source>
        <dbReference type="SAM" id="Phobius"/>
    </source>
</evidence>
<dbReference type="PRINTS" id="PR00171">
    <property type="entry name" value="SUGRTRNSPORT"/>
</dbReference>
<reference evidence="12" key="1">
    <citation type="submission" date="2022-03" db="EMBL/GenBank/DDBJ databases">
        <title>A functionally conserved STORR gene fusion in Papaver species that diverged 16.8 million years ago.</title>
        <authorList>
            <person name="Catania T."/>
        </authorList>
    </citation>
    <scope>NUCLEOTIDE SEQUENCE</scope>
    <source>
        <strain evidence="12">S-191538</strain>
    </source>
</reference>
<feature type="transmembrane region" description="Helical" evidence="10">
    <location>
        <begin position="177"/>
        <end position="197"/>
    </location>
</feature>
<dbReference type="GO" id="GO:0015293">
    <property type="term" value="F:symporter activity"/>
    <property type="evidence" value="ECO:0007669"/>
    <property type="project" value="UniProtKB-KW"/>
</dbReference>
<name>A0AA42B0N2_PAPNU</name>
<keyword evidence="3" id="KW-0813">Transport</keyword>
<feature type="domain" description="Major facilitator superfamily (MFS) profile" evidence="11">
    <location>
        <begin position="43"/>
        <end position="466"/>
    </location>
</feature>
<dbReference type="InterPro" id="IPR003663">
    <property type="entry name" value="Sugar/inositol_transpt"/>
</dbReference>
<evidence type="ECO:0000256" key="7">
    <source>
        <dbReference type="ARBA" id="ARBA00022989"/>
    </source>
</evidence>
<dbReference type="Gene3D" id="1.20.1250.20">
    <property type="entry name" value="MFS general substrate transporter like domains"/>
    <property type="match status" value="2"/>
</dbReference>
<feature type="region of interest" description="Disordered" evidence="9">
    <location>
        <begin position="1"/>
        <end position="24"/>
    </location>
</feature>
<feature type="transmembrane region" description="Helical" evidence="10">
    <location>
        <begin position="120"/>
        <end position="140"/>
    </location>
</feature>
<feature type="transmembrane region" description="Helical" evidence="10">
    <location>
        <begin position="371"/>
        <end position="396"/>
    </location>
</feature>
<dbReference type="PROSITE" id="PS50850">
    <property type="entry name" value="MFS"/>
    <property type="match status" value="1"/>
</dbReference>
<feature type="transmembrane region" description="Helical" evidence="10">
    <location>
        <begin position="85"/>
        <end position="108"/>
    </location>
</feature>